<dbReference type="Proteomes" id="UP001066276">
    <property type="component" value="Chromosome 3_2"/>
</dbReference>
<keyword evidence="2" id="KW-1185">Reference proteome</keyword>
<accession>A0AAV7TSS6</accession>
<protein>
    <submittedName>
        <fullName evidence="1">Uncharacterized protein</fullName>
    </submittedName>
</protein>
<sequence length="131" mass="15000">MSSPQFHLTPESRAFRALAFTMEELEKAVDRVSACQKRGLWQAIAREVRTLGVYNRRSTYCRKRREDLQRWARKTCEAQLGKASQRGRGACQTLTPLISRILVVAYPDLDGCLKEAQQPQGGEYQHCFIPL</sequence>
<dbReference type="EMBL" id="JANPWB010000006">
    <property type="protein sequence ID" value="KAJ1179276.1"/>
    <property type="molecule type" value="Genomic_DNA"/>
</dbReference>
<evidence type="ECO:0000313" key="2">
    <source>
        <dbReference type="Proteomes" id="UP001066276"/>
    </source>
</evidence>
<gene>
    <name evidence="1" type="ORF">NDU88_004510</name>
</gene>
<dbReference type="AlphaFoldDB" id="A0AAV7TSS6"/>
<name>A0AAV7TSS6_PLEWA</name>
<evidence type="ECO:0000313" key="1">
    <source>
        <dbReference type="EMBL" id="KAJ1179276.1"/>
    </source>
</evidence>
<reference evidence="1" key="1">
    <citation type="journal article" date="2022" name="bioRxiv">
        <title>Sequencing and chromosome-scale assembly of the giantPleurodeles waltlgenome.</title>
        <authorList>
            <person name="Brown T."/>
            <person name="Elewa A."/>
            <person name="Iarovenko S."/>
            <person name="Subramanian E."/>
            <person name="Araus A.J."/>
            <person name="Petzold A."/>
            <person name="Susuki M."/>
            <person name="Suzuki K.-i.T."/>
            <person name="Hayashi T."/>
            <person name="Toyoda A."/>
            <person name="Oliveira C."/>
            <person name="Osipova E."/>
            <person name="Leigh N.D."/>
            <person name="Simon A."/>
            <person name="Yun M.H."/>
        </authorList>
    </citation>
    <scope>NUCLEOTIDE SEQUENCE</scope>
    <source>
        <strain evidence="1">20211129_DDA</strain>
        <tissue evidence="1">Liver</tissue>
    </source>
</reference>
<proteinExistence type="predicted"/>
<comment type="caution">
    <text evidence="1">The sequence shown here is derived from an EMBL/GenBank/DDBJ whole genome shotgun (WGS) entry which is preliminary data.</text>
</comment>
<organism evidence="1 2">
    <name type="scientific">Pleurodeles waltl</name>
    <name type="common">Iberian ribbed newt</name>
    <dbReference type="NCBI Taxonomy" id="8319"/>
    <lineage>
        <taxon>Eukaryota</taxon>
        <taxon>Metazoa</taxon>
        <taxon>Chordata</taxon>
        <taxon>Craniata</taxon>
        <taxon>Vertebrata</taxon>
        <taxon>Euteleostomi</taxon>
        <taxon>Amphibia</taxon>
        <taxon>Batrachia</taxon>
        <taxon>Caudata</taxon>
        <taxon>Salamandroidea</taxon>
        <taxon>Salamandridae</taxon>
        <taxon>Pleurodelinae</taxon>
        <taxon>Pleurodeles</taxon>
    </lineage>
</organism>